<evidence type="ECO:0000256" key="1">
    <source>
        <dbReference type="SAM" id="MobiDB-lite"/>
    </source>
</evidence>
<keyword evidence="4" id="KW-1185">Reference proteome</keyword>
<dbReference type="InterPro" id="IPR032871">
    <property type="entry name" value="AHH_dom_containing"/>
</dbReference>
<evidence type="ECO:0000256" key="2">
    <source>
        <dbReference type="SAM" id="Phobius"/>
    </source>
</evidence>
<accession>A0ABW2M3Y6</accession>
<evidence type="ECO:0000313" key="4">
    <source>
        <dbReference type="Proteomes" id="UP001596550"/>
    </source>
</evidence>
<feature type="transmembrane region" description="Helical" evidence="2">
    <location>
        <begin position="342"/>
        <end position="361"/>
    </location>
</feature>
<organism evidence="3 4">
    <name type="scientific">Chryseobacterium zhengzhouense</name>
    <dbReference type="NCBI Taxonomy" id="1636086"/>
    <lineage>
        <taxon>Bacteria</taxon>
        <taxon>Pseudomonadati</taxon>
        <taxon>Bacteroidota</taxon>
        <taxon>Flavobacteriia</taxon>
        <taxon>Flavobacteriales</taxon>
        <taxon>Weeksellaceae</taxon>
        <taxon>Chryseobacterium group</taxon>
        <taxon>Chryseobacterium</taxon>
    </lineage>
</organism>
<feature type="non-terminal residue" evidence="3">
    <location>
        <position position="1"/>
    </location>
</feature>
<feature type="transmembrane region" description="Helical" evidence="2">
    <location>
        <begin position="367"/>
        <end position="388"/>
    </location>
</feature>
<dbReference type="Proteomes" id="UP001596550">
    <property type="component" value="Unassembled WGS sequence"/>
</dbReference>
<evidence type="ECO:0000313" key="3">
    <source>
        <dbReference type="EMBL" id="MFC7348461.1"/>
    </source>
</evidence>
<protein>
    <submittedName>
        <fullName evidence="3">AHH domain-containing protein</fullName>
    </submittedName>
</protein>
<keyword evidence="2" id="KW-0812">Transmembrane</keyword>
<dbReference type="Pfam" id="PF14412">
    <property type="entry name" value="AHH"/>
    <property type="match status" value="1"/>
</dbReference>
<proteinExistence type="predicted"/>
<feature type="region of interest" description="Disordered" evidence="1">
    <location>
        <begin position="282"/>
        <end position="306"/>
    </location>
</feature>
<keyword evidence="2" id="KW-0472">Membrane</keyword>
<dbReference type="RefSeq" id="WP_378182207.1">
    <property type="nucleotide sequence ID" value="NZ_JBHTCR010000010.1"/>
</dbReference>
<gene>
    <name evidence="3" type="ORF">ACFQO9_17215</name>
</gene>
<dbReference type="EMBL" id="JBHTCR010000010">
    <property type="protein sequence ID" value="MFC7348461.1"/>
    <property type="molecule type" value="Genomic_DNA"/>
</dbReference>
<comment type="caution">
    <text evidence="3">The sequence shown here is derived from an EMBL/GenBank/DDBJ whole genome shotgun (WGS) entry which is preliminary data.</text>
</comment>
<sequence length="757" mass="83406">AIVGFIKGFASLLKGFLDFALAAFPGIRDRLKAKIDQYVAVAEKYVNQVFEVFKKAVVAVIDFLADVVDKLIGALQDFYNLILDAVNFIVAGIIKILEFIFNLNVAAAMSVLEFFGALAEEALGGNPAKPLQDVEVPTGQEKAWASAMGMETGDKVAQEGKSSINDAIPVLTKSKLDDDDVILEPYPAVSVDKDFMKSLPDMKDGEKLELGGAGANSVTTKQFQESAAFDAGYSIHNEEETAEQTSNVVEAVGGAQKDSGPDWRHMSDEEKLKEYNDQMLVQSAKEGSAEPSSEKVTPESTEDNSPEALITKTGRLNAGRRLQFMGEQMLTGIKVFWNKYKAWIIAGFVAALVAIAAILIFSGGAALGAVVSALGEALTLIFGAIAVYRAMGMLWDYVKKAWAGDKEGAAKSLATAFAIIVVEFFIEKIMAGMGKVYKRMLKAFKANKLGRAARTTLAFVKRTQRRTRDLLKKGMTTLRGKRVVMYLEKIAVKGANKLDDLRNKILTKFGFKKIWLEKHGKFIQLWGEFNPKVLLMEEGEITSRELTPEELLEIKNRRLDNKLIGEKLDNGGVVVSDSFAKDFMEGKSSKTLDDLQNMDAEDIRKLSGNIEGTRELKRGIGGLQPKNFQAHHVIPRELEKTFSKFFSDIGFNIENGKINGIMVPPSDEVLRVAKLDVDIPIGNEFDDYARHLGSHPDYTEQIAKKIAELNELYLKIPNPTSQQKEFFLDQVIVITNKSKLAISKGKGKTVNSLILNL</sequence>
<feature type="transmembrane region" description="Helical" evidence="2">
    <location>
        <begin position="409"/>
        <end position="426"/>
    </location>
</feature>
<keyword evidence="2" id="KW-1133">Transmembrane helix</keyword>
<name>A0ABW2M3Y6_9FLAO</name>
<reference evidence="4" key="1">
    <citation type="journal article" date="2019" name="Int. J. Syst. Evol. Microbiol.">
        <title>The Global Catalogue of Microorganisms (GCM) 10K type strain sequencing project: providing services to taxonomists for standard genome sequencing and annotation.</title>
        <authorList>
            <consortium name="The Broad Institute Genomics Platform"/>
            <consortium name="The Broad Institute Genome Sequencing Center for Infectious Disease"/>
            <person name="Wu L."/>
            <person name="Ma J."/>
        </authorList>
    </citation>
    <scope>NUCLEOTIDE SEQUENCE [LARGE SCALE GENOMIC DNA]</scope>
    <source>
        <strain evidence="4">CCUG 54781</strain>
    </source>
</reference>